<dbReference type="InterPro" id="IPR043502">
    <property type="entry name" value="DNA/RNA_pol_sf"/>
</dbReference>
<dbReference type="InterPro" id="IPR051320">
    <property type="entry name" value="Viral_Replic_Matur_Polypro"/>
</dbReference>
<evidence type="ECO:0000313" key="3">
    <source>
        <dbReference type="Proteomes" id="UP000051836"/>
    </source>
</evidence>
<organism evidence="2 3">
    <name type="scientific">Amazona aestiva</name>
    <name type="common">Blue-fronted Amazon parrot</name>
    <dbReference type="NCBI Taxonomy" id="12930"/>
    <lineage>
        <taxon>Eukaryota</taxon>
        <taxon>Metazoa</taxon>
        <taxon>Chordata</taxon>
        <taxon>Craniata</taxon>
        <taxon>Vertebrata</taxon>
        <taxon>Euteleostomi</taxon>
        <taxon>Archelosauria</taxon>
        <taxon>Archosauria</taxon>
        <taxon>Dinosauria</taxon>
        <taxon>Saurischia</taxon>
        <taxon>Theropoda</taxon>
        <taxon>Coelurosauria</taxon>
        <taxon>Aves</taxon>
        <taxon>Neognathae</taxon>
        <taxon>Neoaves</taxon>
        <taxon>Telluraves</taxon>
        <taxon>Australaves</taxon>
        <taxon>Psittaciformes</taxon>
        <taxon>Psittacidae</taxon>
        <taxon>Amazona</taxon>
    </lineage>
</organism>
<dbReference type="PANTHER" id="PTHR33064">
    <property type="entry name" value="POL PROTEIN"/>
    <property type="match status" value="1"/>
</dbReference>
<dbReference type="Gene3D" id="3.30.70.270">
    <property type="match status" value="1"/>
</dbReference>
<dbReference type="InterPro" id="IPR043128">
    <property type="entry name" value="Rev_trsase/Diguanyl_cyclase"/>
</dbReference>
<protein>
    <submittedName>
        <fullName evidence="2">Uncharacterized protein</fullName>
    </submittedName>
</protein>
<dbReference type="PANTHER" id="PTHR33064:SF29">
    <property type="entry name" value="PEPTIDASE A2 DOMAIN-CONTAINING PROTEIN-RELATED"/>
    <property type="match status" value="1"/>
</dbReference>
<dbReference type="OrthoDB" id="10412957at2759"/>
<accession>A0A0Q3U531</accession>
<comment type="caution">
    <text evidence="2">The sequence shown here is derived from an EMBL/GenBank/DDBJ whole genome shotgun (WGS) entry which is preliminary data.</text>
</comment>
<dbReference type="AlphaFoldDB" id="A0A0Q3U531"/>
<dbReference type="STRING" id="12930.A0A0Q3U531"/>
<dbReference type="Proteomes" id="UP000051836">
    <property type="component" value="Unassembled WGS sequence"/>
</dbReference>
<gene>
    <name evidence="2" type="ORF">AAES_02734</name>
</gene>
<reference evidence="2 3" key="1">
    <citation type="submission" date="2015-10" db="EMBL/GenBank/DDBJ databases">
        <authorList>
            <person name="Gilbert D.G."/>
        </authorList>
    </citation>
    <scope>NUCLEOTIDE SEQUENCE [LARGE SCALE GENOMIC DNA]</scope>
    <source>
        <strain evidence="2">FVVF132</strain>
    </source>
</reference>
<name>A0A0Q3U531_AMAAE</name>
<dbReference type="SUPFAM" id="SSF56672">
    <property type="entry name" value="DNA/RNA polymerases"/>
    <property type="match status" value="1"/>
</dbReference>
<evidence type="ECO:0000313" key="2">
    <source>
        <dbReference type="EMBL" id="KQL61064.1"/>
    </source>
</evidence>
<proteinExistence type="predicted"/>
<feature type="region of interest" description="Disordered" evidence="1">
    <location>
        <begin position="1"/>
        <end position="31"/>
    </location>
</feature>
<dbReference type="EMBL" id="LMAW01000037">
    <property type="protein sequence ID" value="KQL61064.1"/>
    <property type="molecule type" value="Genomic_DNA"/>
</dbReference>
<evidence type="ECO:0000256" key="1">
    <source>
        <dbReference type="SAM" id="MobiDB-lite"/>
    </source>
</evidence>
<sequence length="174" mass="19983">MSMNLLPGTASDQESSSHESEEEEEESKIKGPAQEIQFWEIKWQDGHLQIPRDVINKITAMSPPTNKKETQAFLGAVGLWGMHIPNYSLIVSPHYHVTRKKNDFKWGPEQQAFEQIKRDTSCSGPRTSLYRARCEKCTVHHSWGEWSYLEPLAESSRGDSRLTPQLLQYGIQRI</sequence>
<keyword evidence="3" id="KW-1185">Reference proteome</keyword>